<evidence type="ECO:0000256" key="1">
    <source>
        <dbReference type="SAM" id="SignalP"/>
    </source>
</evidence>
<dbReference type="SUPFAM" id="SSF63829">
    <property type="entry name" value="Calcium-dependent phosphotriesterase"/>
    <property type="match status" value="1"/>
</dbReference>
<organism evidence="2 3">
    <name type="scientific">Knoellia locipacati</name>
    <dbReference type="NCBI Taxonomy" id="882824"/>
    <lineage>
        <taxon>Bacteria</taxon>
        <taxon>Bacillati</taxon>
        <taxon>Actinomycetota</taxon>
        <taxon>Actinomycetes</taxon>
        <taxon>Micrococcales</taxon>
        <taxon>Intrasporangiaceae</taxon>
        <taxon>Knoellia</taxon>
    </lineage>
</organism>
<reference evidence="2 3" key="1">
    <citation type="submission" date="2019-07" db="EMBL/GenBank/DDBJ databases">
        <title>Whole genome shotgun sequence of Knoellia locipacati NBRC 109775.</title>
        <authorList>
            <person name="Hosoyama A."/>
            <person name="Uohara A."/>
            <person name="Ohji S."/>
            <person name="Ichikawa N."/>
        </authorList>
    </citation>
    <scope>NUCLEOTIDE SEQUENCE [LARGE SCALE GENOMIC DNA]</scope>
    <source>
        <strain evidence="2 3">NBRC 109775</strain>
    </source>
</reference>
<dbReference type="InterPro" id="IPR048031">
    <property type="entry name" value="ScyD/ScyE-like"/>
</dbReference>
<dbReference type="NCBIfam" id="NF033206">
    <property type="entry name" value="ScyE_fam"/>
    <property type="match status" value="1"/>
</dbReference>
<proteinExistence type="predicted"/>
<feature type="signal peptide" evidence="1">
    <location>
        <begin position="1"/>
        <end position="29"/>
    </location>
</feature>
<dbReference type="EMBL" id="BKBA01000003">
    <property type="protein sequence ID" value="GEQ13042.1"/>
    <property type="molecule type" value="Genomic_DNA"/>
</dbReference>
<protein>
    <recommendedName>
        <fullName evidence="4">ScyD/ScyE family protein</fullName>
    </recommendedName>
</protein>
<gene>
    <name evidence="2" type="ORF">KLO01_10890</name>
</gene>
<dbReference type="AlphaFoldDB" id="A0A512SYM9"/>
<feature type="chain" id="PRO_5021713951" description="ScyD/ScyE family protein" evidence="1">
    <location>
        <begin position="30"/>
        <end position="368"/>
    </location>
</feature>
<keyword evidence="3" id="KW-1185">Reference proteome</keyword>
<evidence type="ECO:0008006" key="4">
    <source>
        <dbReference type="Google" id="ProtNLM"/>
    </source>
</evidence>
<comment type="caution">
    <text evidence="2">The sequence shown here is derived from an EMBL/GenBank/DDBJ whole genome shotgun (WGS) entry which is preliminary data.</text>
</comment>
<dbReference type="RefSeq" id="WP_186827916.1">
    <property type="nucleotide sequence ID" value="NZ_BAABDN010000001.1"/>
</dbReference>
<evidence type="ECO:0000313" key="3">
    <source>
        <dbReference type="Proteomes" id="UP000321793"/>
    </source>
</evidence>
<dbReference type="InterPro" id="IPR011042">
    <property type="entry name" value="6-blade_b-propeller_TolB-like"/>
</dbReference>
<name>A0A512SYM9_9MICO</name>
<keyword evidence="1" id="KW-0732">Signal</keyword>
<evidence type="ECO:0000313" key="2">
    <source>
        <dbReference type="EMBL" id="GEQ13042.1"/>
    </source>
</evidence>
<dbReference type="Gene3D" id="2.120.10.30">
    <property type="entry name" value="TolB, C-terminal domain"/>
    <property type="match status" value="1"/>
</dbReference>
<dbReference type="Proteomes" id="UP000321793">
    <property type="component" value="Unassembled WGS sequence"/>
</dbReference>
<accession>A0A512SYM9</accession>
<sequence length="368" mass="36900">MSLRLRRAATAVAALTLPTLVVLAPPASAHGSHHGSHSTVIATGLNNPRQLSFSPDGDLYIAEAGTGGAGPCMAGPEGETCFGLSGSVTKVHRGTQSRVLTGLPSLASKEGGGAIGPADILVMGSKKFALSMGLGADPAVRASLPAGGQKLDTIQIGKFGRGMLTLSDLGDYETTANPDKGEVDSNPVGLAAYKGGFLVADAGANAVNRVRAWGATSTVAVFPDTMVAAPGGGMMPMQAVPTSVAIGPDGAIYVSQLTGFPFPVGGSTIWRIARHSSTPTVYATGLTNVTDLAFKGNQLYAVQIATTGLLTPGLPMGSLVKVPRGSMSPTVVAGNLPAPYGLAIRSGKAYVTTCAVCPAGGSVVTFGL</sequence>